<dbReference type="Proteomes" id="UP000502179">
    <property type="component" value="Chromosome"/>
</dbReference>
<dbReference type="GO" id="GO:0016740">
    <property type="term" value="F:transferase activity"/>
    <property type="evidence" value="ECO:0007669"/>
    <property type="project" value="UniProtKB-KW"/>
</dbReference>
<dbReference type="InterPro" id="IPR027417">
    <property type="entry name" value="P-loop_NTPase"/>
</dbReference>
<keyword evidence="2" id="KW-1185">Reference proteome</keyword>
<sequence length="345" mass="41777">MFKFLKYPFYSLVSYVLKSRFFRSEIWYAISDFFGISPLPSSLKYYSNPYYNYDFTSFRELILKKKPLFITGRFRSGSTFLWLIFRNTPGITAYYEPLNENRWFLSNKFRVDPTHRGVNDYSSEYQGLDYLNKFFQQSWTYRKLYMTEKDYDANLFHYLFSLILASPSRPVLQFNRIDFRLPWIKANFPGVPILHIIRNPRDQWISVMRDSYVPPDFIIESSDNLSLFYTIPWAQDLKKVFPFLEPIGQHPYKIHYFLWRLSYIFGVTYSDYTIKYEHLCSNFEEEVRKIFDCFRIPYDDSLVKELSLLNKPPSLNKWHSYASPEWFSSIESECERILFSFFKKQ</sequence>
<evidence type="ECO:0000313" key="1">
    <source>
        <dbReference type="EMBL" id="QIJ72596.1"/>
    </source>
</evidence>
<dbReference type="Pfam" id="PF13469">
    <property type="entry name" value="Sulfotransfer_3"/>
    <property type="match status" value="1"/>
</dbReference>
<dbReference type="KEGG" id="tav:G4V39_10060"/>
<keyword evidence="1" id="KW-0808">Transferase</keyword>
<reference evidence="1 2" key="1">
    <citation type="submission" date="2020-02" db="EMBL/GenBank/DDBJ databases">
        <title>Genome analysis of Thermosulfuriphilus ammonigenes ST65T, an anaerobic thermophilic chemolithoautotrophic bacterium isolated from a deep-sea hydrothermal vent.</title>
        <authorList>
            <person name="Slobodkina G."/>
            <person name="Allioux M."/>
            <person name="Merkel A."/>
            <person name="Alain K."/>
            <person name="Jebbar M."/>
            <person name="Slobodkin A."/>
        </authorList>
    </citation>
    <scope>NUCLEOTIDE SEQUENCE [LARGE SCALE GENOMIC DNA]</scope>
    <source>
        <strain evidence="1 2">ST65</strain>
    </source>
</reference>
<organism evidence="1 2">
    <name type="scientific">Thermosulfuriphilus ammonigenes</name>
    <dbReference type="NCBI Taxonomy" id="1936021"/>
    <lineage>
        <taxon>Bacteria</taxon>
        <taxon>Pseudomonadati</taxon>
        <taxon>Thermodesulfobacteriota</taxon>
        <taxon>Thermodesulfobacteria</taxon>
        <taxon>Thermodesulfobacteriales</taxon>
        <taxon>Thermodesulfobacteriaceae</taxon>
        <taxon>Thermosulfuriphilus</taxon>
    </lineage>
</organism>
<dbReference type="SUPFAM" id="SSF52540">
    <property type="entry name" value="P-loop containing nucleoside triphosphate hydrolases"/>
    <property type="match status" value="1"/>
</dbReference>
<protein>
    <submittedName>
        <fullName evidence="1">Sulfotransferase</fullName>
    </submittedName>
</protein>
<evidence type="ECO:0000313" key="2">
    <source>
        <dbReference type="Proteomes" id="UP000502179"/>
    </source>
</evidence>
<dbReference type="RefSeq" id="WP_166032812.1">
    <property type="nucleotide sequence ID" value="NZ_CP048877.1"/>
</dbReference>
<accession>A0A6G7PYH0</accession>
<proteinExistence type="predicted"/>
<gene>
    <name evidence="1" type="ORF">G4V39_10060</name>
</gene>
<dbReference type="AlphaFoldDB" id="A0A6G7PYH0"/>
<name>A0A6G7PYH0_9BACT</name>
<dbReference type="EMBL" id="CP048877">
    <property type="protein sequence ID" value="QIJ72596.1"/>
    <property type="molecule type" value="Genomic_DNA"/>
</dbReference>
<dbReference type="Gene3D" id="3.40.50.300">
    <property type="entry name" value="P-loop containing nucleotide triphosphate hydrolases"/>
    <property type="match status" value="1"/>
</dbReference>